<evidence type="ECO:0000313" key="2">
    <source>
        <dbReference type="Proteomes" id="UP000026962"/>
    </source>
</evidence>
<sequence length="78" mass="8893">MVFRRRGRLPARWGVHRAQHLQARHDHSTGGQRGWGQAELEEFKGSCFEASSSVRDFVSSSVCIILYSCEMRPMVVLT</sequence>
<reference evidence="1" key="2">
    <citation type="submission" date="2018-05" db="EMBL/GenBank/DDBJ databases">
        <title>OpunRS2 (Oryza punctata Reference Sequence Version 2).</title>
        <authorList>
            <person name="Zhang J."/>
            <person name="Kudrna D."/>
            <person name="Lee S."/>
            <person name="Talag J."/>
            <person name="Welchert J."/>
            <person name="Wing R.A."/>
        </authorList>
    </citation>
    <scope>NUCLEOTIDE SEQUENCE [LARGE SCALE GENOMIC DNA]</scope>
</reference>
<dbReference type="HOGENOM" id="CLU_2626265_0_0_1"/>
<proteinExistence type="predicted"/>
<keyword evidence="2" id="KW-1185">Reference proteome</keyword>
<evidence type="ECO:0000313" key="1">
    <source>
        <dbReference type="EnsemblPlants" id="OPUNC09G02120.1"/>
    </source>
</evidence>
<dbReference type="EnsemblPlants" id="OPUNC09G02120.1">
    <property type="protein sequence ID" value="OPUNC09G02120.1"/>
    <property type="gene ID" value="OPUNC09G02120"/>
</dbReference>
<reference evidence="1" key="1">
    <citation type="submission" date="2015-04" db="UniProtKB">
        <authorList>
            <consortium name="EnsemblPlants"/>
        </authorList>
    </citation>
    <scope>IDENTIFICATION</scope>
</reference>
<dbReference type="Proteomes" id="UP000026962">
    <property type="component" value="Chromosome 9"/>
</dbReference>
<organism evidence="1">
    <name type="scientific">Oryza punctata</name>
    <name type="common">Red rice</name>
    <dbReference type="NCBI Taxonomy" id="4537"/>
    <lineage>
        <taxon>Eukaryota</taxon>
        <taxon>Viridiplantae</taxon>
        <taxon>Streptophyta</taxon>
        <taxon>Embryophyta</taxon>
        <taxon>Tracheophyta</taxon>
        <taxon>Spermatophyta</taxon>
        <taxon>Magnoliopsida</taxon>
        <taxon>Liliopsida</taxon>
        <taxon>Poales</taxon>
        <taxon>Poaceae</taxon>
        <taxon>BOP clade</taxon>
        <taxon>Oryzoideae</taxon>
        <taxon>Oryzeae</taxon>
        <taxon>Oryzinae</taxon>
        <taxon>Oryza</taxon>
    </lineage>
</organism>
<dbReference type="Gramene" id="OPUNC09G02120.1">
    <property type="protein sequence ID" value="OPUNC09G02120.1"/>
    <property type="gene ID" value="OPUNC09G02120"/>
</dbReference>
<dbReference type="AlphaFoldDB" id="A0A0E0LYV5"/>
<protein>
    <submittedName>
        <fullName evidence="1">Uncharacterized protein</fullName>
    </submittedName>
</protein>
<accession>A0A0E0LYV5</accession>
<name>A0A0E0LYV5_ORYPU</name>